<dbReference type="Proteomes" id="UP000252015">
    <property type="component" value="Unassembled WGS sequence"/>
</dbReference>
<accession>A0A1E3TGF0</accession>
<reference evidence="1 2" key="1">
    <citation type="submission" date="2018-05" db="EMBL/GenBank/DDBJ databases">
        <authorList>
            <consortium name="IHU Genomes"/>
        </authorList>
    </citation>
    <scope>NUCLEOTIDE SEQUENCE [LARGE SCALE GENOMIC DNA]</scope>
    <source>
        <strain evidence="1 2">P7336</strain>
    </source>
</reference>
<protein>
    <submittedName>
        <fullName evidence="1">Uncharacterized protein</fullName>
    </submittedName>
</protein>
<evidence type="ECO:0000313" key="2">
    <source>
        <dbReference type="Proteomes" id="UP000252015"/>
    </source>
</evidence>
<sequence length="160" mass="16897">MAVIVRRLLGIGKLPADVRAQVDAEGLVYLADYVPVTRRFSGAIPGLRSAHSVASYVGSLAITSERVLGTLSSLPKLAGTTVDARWDAPQTGPAAARLSAAGLQVELDVGCVDPAFHGRLSLHYKTTIPGDVLAGLPCRSLDFDVPPEYVFRAVGVTYRP</sequence>
<proteinExistence type="predicted"/>
<keyword evidence="2" id="KW-1185">Reference proteome</keyword>
<dbReference type="RefSeq" id="WP_069396038.1">
    <property type="nucleotide sequence ID" value="NZ_JACKUN010000013.1"/>
</dbReference>
<name>A0A1E3TGF0_MYCSH</name>
<dbReference type="STRING" id="29313.BHQ16_10785"/>
<gene>
    <name evidence="1" type="ORF">MSP7336_00747</name>
</gene>
<evidence type="ECO:0000313" key="1">
    <source>
        <dbReference type="EMBL" id="SRX92521.1"/>
    </source>
</evidence>
<organism evidence="1 2">
    <name type="scientific">Mycobacterium shimoidei</name>
    <dbReference type="NCBI Taxonomy" id="29313"/>
    <lineage>
        <taxon>Bacteria</taxon>
        <taxon>Bacillati</taxon>
        <taxon>Actinomycetota</taxon>
        <taxon>Actinomycetes</taxon>
        <taxon>Mycobacteriales</taxon>
        <taxon>Mycobacteriaceae</taxon>
        <taxon>Mycobacterium</taxon>
    </lineage>
</organism>
<dbReference type="AlphaFoldDB" id="A0A1E3TGF0"/>
<dbReference type="OrthoDB" id="4742419at2"/>
<dbReference type="EMBL" id="UEGW01000001">
    <property type="protein sequence ID" value="SRX92521.1"/>
    <property type="molecule type" value="Genomic_DNA"/>
</dbReference>